<dbReference type="RefSeq" id="WP_149956602.1">
    <property type="nucleotide sequence ID" value="NZ_BKDJ01000006.1"/>
</dbReference>
<sequence length="113" mass="12089">MAEEPMNELSLMVARMKGMHLTLEKATGAIQLLAQAAKAVIPGAASAGLSLSDSDGRRASTGATDEVVREADNLQYARREGPSLEAWHTTRSILSMTWRAIRAGRAGGTRPRI</sequence>
<keyword evidence="2" id="KW-1185">Reference proteome</keyword>
<dbReference type="Proteomes" id="UP000325307">
    <property type="component" value="Unassembled WGS sequence"/>
</dbReference>
<reference evidence="1 2" key="1">
    <citation type="submission" date="2019-09" db="EMBL/GenBank/DDBJ databases">
        <title>Arthrobacter zafarii sp. nov., a moderately thermotolerant and halotolerant actinobacterium isolated from Cholistan desert soil of Pakistan.</title>
        <authorList>
            <person name="Amin A."/>
            <person name="Ahmed I."/>
            <person name="Khalid N."/>
            <person name="Schumann P."/>
            <person name="Busse H.J."/>
            <person name="Khan I.U."/>
            <person name="Li S."/>
            <person name="Li W.J."/>
        </authorList>
    </citation>
    <scope>NUCLEOTIDE SEQUENCE [LARGE SCALE GENOMIC DNA]</scope>
    <source>
        <strain evidence="1 2">NCCP-1664</strain>
    </source>
</reference>
<accession>A0A5A7NT48</accession>
<dbReference type="AlphaFoldDB" id="A0A5A7NT48"/>
<dbReference type="OrthoDB" id="3688893at2"/>
<protein>
    <submittedName>
        <fullName evidence="1">Uncharacterized protein</fullName>
    </submittedName>
</protein>
<comment type="caution">
    <text evidence="1">The sequence shown here is derived from an EMBL/GenBank/DDBJ whole genome shotgun (WGS) entry which is preliminary data.</text>
</comment>
<proteinExistence type="predicted"/>
<evidence type="ECO:0000313" key="2">
    <source>
        <dbReference type="Proteomes" id="UP000325307"/>
    </source>
</evidence>
<organism evidence="1 2">
    <name type="scientific">Zafaria cholistanensis</name>
    <dbReference type="NCBI Taxonomy" id="1682741"/>
    <lineage>
        <taxon>Bacteria</taxon>
        <taxon>Bacillati</taxon>
        <taxon>Actinomycetota</taxon>
        <taxon>Actinomycetes</taxon>
        <taxon>Micrococcales</taxon>
        <taxon>Micrococcaceae</taxon>
        <taxon>Zafaria</taxon>
    </lineage>
</organism>
<dbReference type="EMBL" id="BKDJ01000006">
    <property type="protein sequence ID" value="GER22988.1"/>
    <property type="molecule type" value="Genomic_DNA"/>
</dbReference>
<evidence type="ECO:0000313" key="1">
    <source>
        <dbReference type="EMBL" id="GER22988.1"/>
    </source>
</evidence>
<name>A0A5A7NT48_9MICC</name>
<gene>
    <name evidence="1" type="ORF">NCCP1664_14840</name>
</gene>